<dbReference type="AlphaFoldDB" id="A0A9X0CV89"/>
<protein>
    <submittedName>
        <fullName evidence="2">Uncharacterized protein</fullName>
    </submittedName>
</protein>
<dbReference type="PANTHER" id="PTHR46275">
    <property type="entry name" value="HEPATOCYTE GROWTH FACTOR-REGULATED TYROSINE KINASE SUBSTRATE"/>
    <property type="match status" value="1"/>
</dbReference>
<evidence type="ECO:0000313" key="2">
    <source>
        <dbReference type="EMBL" id="KAJ7375538.1"/>
    </source>
</evidence>
<dbReference type="GO" id="GO:0031623">
    <property type="term" value="P:receptor internalization"/>
    <property type="evidence" value="ECO:0007669"/>
    <property type="project" value="TreeGrafter"/>
</dbReference>
<dbReference type="Proteomes" id="UP001163046">
    <property type="component" value="Unassembled WGS sequence"/>
</dbReference>
<name>A0A9X0CV89_9CNID</name>
<dbReference type="EMBL" id="MU826759">
    <property type="protein sequence ID" value="KAJ7375538.1"/>
    <property type="molecule type" value="Genomic_DNA"/>
</dbReference>
<evidence type="ECO:0000256" key="1">
    <source>
        <dbReference type="SAM" id="MobiDB-lite"/>
    </source>
</evidence>
<sequence>MPEIAWLQQHLSYSDFANQKYLNSPSEPVKHRSQLRNLLKKFVMKVRGRVATGHCIITVAGGGCQGFLEAALIFLCFQTRVRPSMKSSPYSAATDPPYSSHRQTSYASPADIEVTDSSSMDPDLARYLNRSYWEERNERQTSRERSSPSASAPVQTQADNNYTEIRVGGLKGNKKKKGRKVQRDISEPMVDVVTSQISEVSEAMVKTFHNNVEMLLERMQKVSGQGKHIAMDATVQ</sequence>
<feature type="compositionally biased region" description="Basic and acidic residues" evidence="1">
    <location>
        <begin position="135"/>
        <end position="146"/>
    </location>
</feature>
<keyword evidence="3" id="KW-1185">Reference proteome</keyword>
<accession>A0A9X0CV89</accession>
<evidence type="ECO:0000313" key="3">
    <source>
        <dbReference type="Proteomes" id="UP001163046"/>
    </source>
</evidence>
<gene>
    <name evidence="2" type="ORF">OS493_040540</name>
</gene>
<proteinExistence type="predicted"/>
<comment type="caution">
    <text evidence="2">The sequence shown here is derived from an EMBL/GenBank/DDBJ whole genome shotgun (WGS) entry which is preliminary data.</text>
</comment>
<organism evidence="2 3">
    <name type="scientific">Desmophyllum pertusum</name>
    <dbReference type="NCBI Taxonomy" id="174260"/>
    <lineage>
        <taxon>Eukaryota</taxon>
        <taxon>Metazoa</taxon>
        <taxon>Cnidaria</taxon>
        <taxon>Anthozoa</taxon>
        <taxon>Hexacorallia</taxon>
        <taxon>Scleractinia</taxon>
        <taxon>Caryophylliina</taxon>
        <taxon>Caryophylliidae</taxon>
        <taxon>Desmophyllum</taxon>
    </lineage>
</organism>
<dbReference type="GO" id="GO:0005769">
    <property type="term" value="C:early endosome"/>
    <property type="evidence" value="ECO:0007669"/>
    <property type="project" value="TreeGrafter"/>
</dbReference>
<dbReference type="GO" id="GO:0032456">
    <property type="term" value="P:endocytic recycling"/>
    <property type="evidence" value="ECO:0007669"/>
    <property type="project" value="TreeGrafter"/>
</dbReference>
<dbReference type="PANTHER" id="PTHR46275:SF1">
    <property type="entry name" value="HEPATOCYTE GROWTH FACTOR-REGULATED TYROSINE KINASE SUBSTRATE"/>
    <property type="match status" value="1"/>
</dbReference>
<feature type="region of interest" description="Disordered" evidence="1">
    <location>
        <begin position="135"/>
        <end position="184"/>
    </location>
</feature>
<feature type="compositionally biased region" description="Polar residues" evidence="1">
    <location>
        <begin position="154"/>
        <end position="163"/>
    </location>
</feature>
<dbReference type="GO" id="GO:0043130">
    <property type="term" value="F:ubiquitin binding"/>
    <property type="evidence" value="ECO:0007669"/>
    <property type="project" value="TreeGrafter"/>
</dbReference>
<feature type="region of interest" description="Disordered" evidence="1">
    <location>
        <begin position="86"/>
        <end position="122"/>
    </location>
</feature>
<feature type="non-terminal residue" evidence="2">
    <location>
        <position position="236"/>
    </location>
</feature>
<dbReference type="InterPro" id="IPR017073">
    <property type="entry name" value="HGS/VPS27"/>
</dbReference>
<dbReference type="OrthoDB" id="957735at2759"/>
<reference evidence="2" key="1">
    <citation type="submission" date="2023-01" db="EMBL/GenBank/DDBJ databases">
        <title>Genome assembly of the deep-sea coral Lophelia pertusa.</title>
        <authorList>
            <person name="Herrera S."/>
            <person name="Cordes E."/>
        </authorList>
    </citation>
    <scope>NUCLEOTIDE SEQUENCE</scope>
    <source>
        <strain evidence="2">USNM1676648</strain>
        <tissue evidence="2">Polyp</tissue>
    </source>
</reference>